<evidence type="ECO:0000313" key="5">
    <source>
        <dbReference type="Proteomes" id="UP001162483"/>
    </source>
</evidence>
<evidence type="ECO:0000256" key="2">
    <source>
        <dbReference type="ARBA" id="ARBA00022840"/>
    </source>
</evidence>
<dbReference type="InterPro" id="IPR003593">
    <property type="entry name" value="AAA+_ATPase"/>
</dbReference>
<sequence>MQFLHDKLTSVMEINEDVLSELHMYEKSKERKISWLGDSFGIHPFYIPRGPNFEGEDLSNYALDSKTTSMNAQRLLRALQLQKPILLEGSPGVGKTSLVAALAKVSGNHLVRINLSEQTDVTDLFGTDLPIEGGKGGEFAWRDGPFLSALKAGHWIVLDELNLASQSVLEGLNACFDHRSEVYIPELGMTFQVQHEKTKIFGCQNPFRQGGGRKGLPRSFLNRFTQVFVDQLSTCDMEFIANTLFPTLGETIVSKMVAFNSQVDLEVMTQRKWGQKGGPWEFNLRDLFRWCQLMLHDQSPGNYNPSQHVFLVYGERMRTKEDRQMVLSVYKRVFGQDHVPYMGTRQFYITTQIVQVGYSFLARCTECPSTPHKNLSLLHHSLQSLEAVMKCVEMNWTVILVGPAGAGKTSIIQLLALLTGNKLKVMAMNSAMDTTELLGGFEQADINRPWQQLLEKVGNAVTTLIRDSLLATDISPDETEILLRSWSHLNLNHKPKSIAESGRGITTELINKLETVLLQIQRLNGKLNSFSKAEFSAILDHLHYFKDQLLNSVEGQSSGTFEWVDGMLVQALQSGDWLLMDNVNFCSSSVLDRLNALLEPGGVLTVSERGVIDGSTPTITPHPNFRLFFSMDPSH</sequence>
<dbReference type="Gene3D" id="3.40.50.300">
    <property type="entry name" value="P-loop containing nucleotide triphosphate hydrolases"/>
    <property type="match status" value="3"/>
</dbReference>
<dbReference type="SUPFAM" id="SSF52540">
    <property type="entry name" value="P-loop containing nucleoside triphosphate hydrolases"/>
    <property type="match status" value="2"/>
</dbReference>
<dbReference type="PRINTS" id="PR00830">
    <property type="entry name" value="ENDOLAPTASE"/>
</dbReference>
<organism evidence="4 5">
    <name type="scientific">Staurois parvus</name>
    <dbReference type="NCBI Taxonomy" id="386267"/>
    <lineage>
        <taxon>Eukaryota</taxon>
        <taxon>Metazoa</taxon>
        <taxon>Chordata</taxon>
        <taxon>Craniata</taxon>
        <taxon>Vertebrata</taxon>
        <taxon>Euteleostomi</taxon>
        <taxon>Amphibia</taxon>
        <taxon>Batrachia</taxon>
        <taxon>Anura</taxon>
        <taxon>Neobatrachia</taxon>
        <taxon>Ranoidea</taxon>
        <taxon>Ranidae</taxon>
        <taxon>Staurois</taxon>
    </lineage>
</organism>
<protein>
    <recommendedName>
        <fullName evidence="3">AAA+ ATPase domain-containing protein</fullName>
    </recommendedName>
</protein>
<comment type="caution">
    <text evidence="4">The sequence shown here is derived from an EMBL/GenBank/DDBJ whole genome shotgun (WGS) entry which is preliminary data.</text>
</comment>
<evidence type="ECO:0000256" key="1">
    <source>
        <dbReference type="ARBA" id="ARBA00022741"/>
    </source>
</evidence>
<feature type="non-terminal residue" evidence="4">
    <location>
        <position position="635"/>
    </location>
</feature>
<dbReference type="PANTHER" id="PTHR48103:SF2">
    <property type="entry name" value="MIDASIN"/>
    <property type="match status" value="1"/>
</dbReference>
<evidence type="ECO:0000313" key="4">
    <source>
        <dbReference type="EMBL" id="CAI9588333.1"/>
    </source>
</evidence>
<dbReference type="PANTHER" id="PTHR48103">
    <property type="entry name" value="MIDASIN-RELATED"/>
    <property type="match status" value="1"/>
</dbReference>
<dbReference type="InterPro" id="IPR040848">
    <property type="entry name" value="AAA_lid_7"/>
</dbReference>
<evidence type="ECO:0000259" key="3">
    <source>
        <dbReference type="SMART" id="SM00382"/>
    </source>
</evidence>
<dbReference type="Pfam" id="PF17867">
    <property type="entry name" value="AAA_lid_7"/>
    <property type="match status" value="1"/>
</dbReference>
<proteinExistence type="predicted"/>
<keyword evidence="2" id="KW-0067">ATP-binding</keyword>
<dbReference type="InterPro" id="IPR011704">
    <property type="entry name" value="ATPase_dyneun-rel_AAA"/>
</dbReference>
<feature type="domain" description="AAA+ ATPase" evidence="3">
    <location>
        <begin position="394"/>
        <end position="626"/>
    </location>
</feature>
<dbReference type="Pfam" id="PF07728">
    <property type="entry name" value="AAA_5"/>
    <property type="match status" value="3"/>
</dbReference>
<reference evidence="4" key="1">
    <citation type="submission" date="2023-05" db="EMBL/GenBank/DDBJ databases">
        <authorList>
            <person name="Stuckert A."/>
        </authorList>
    </citation>
    <scope>NUCLEOTIDE SEQUENCE</scope>
</reference>
<dbReference type="Proteomes" id="UP001162483">
    <property type="component" value="Unassembled WGS sequence"/>
</dbReference>
<dbReference type="SMART" id="SM00382">
    <property type="entry name" value="AAA"/>
    <property type="match status" value="2"/>
</dbReference>
<gene>
    <name evidence="4" type="ORF">SPARVUS_LOCUS10737727</name>
</gene>
<keyword evidence="1" id="KW-0547">Nucleotide-binding</keyword>
<name>A0ABN9EYD1_9NEOB</name>
<dbReference type="EMBL" id="CATNWA010015949">
    <property type="protein sequence ID" value="CAI9588333.1"/>
    <property type="molecule type" value="Genomic_DNA"/>
</dbReference>
<dbReference type="CDD" id="cd00009">
    <property type="entry name" value="AAA"/>
    <property type="match status" value="1"/>
</dbReference>
<dbReference type="InterPro" id="IPR027417">
    <property type="entry name" value="P-loop_NTPase"/>
</dbReference>
<accession>A0ABN9EYD1</accession>
<feature type="domain" description="AAA+ ATPase" evidence="3">
    <location>
        <begin position="81"/>
        <end position="234"/>
    </location>
</feature>
<keyword evidence="5" id="KW-1185">Reference proteome</keyword>